<dbReference type="CDD" id="cd01949">
    <property type="entry name" value="GGDEF"/>
    <property type="match status" value="1"/>
</dbReference>
<feature type="transmembrane region" description="Helical" evidence="1">
    <location>
        <begin position="130"/>
        <end position="150"/>
    </location>
</feature>
<gene>
    <name evidence="3" type="ORF">V3C41_08475</name>
</gene>
<accession>A0ABV0GRM9</accession>
<dbReference type="SMART" id="SM00267">
    <property type="entry name" value="GGDEF"/>
    <property type="match status" value="1"/>
</dbReference>
<proteinExistence type="predicted"/>
<name>A0ABV0GRM9_PAENI</name>
<dbReference type="Pfam" id="PF00990">
    <property type="entry name" value="GGDEF"/>
    <property type="match status" value="1"/>
</dbReference>
<dbReference type="GO" id="GO:0052621">
    <property type="term" value="F:diguanylate cyclase activity"/>
    <property type="evidence" value="ECO:0007669"/>
    <property type="project" value="UniProtKB-EC"/>
</dbReference>
<feature type="transmembrane region" description="Helical" evidence="1">
    <location>
        <begin position="194"/>
        <end position="216"/>
    </location>
</feature>
<organism evidence="3 4">
    <name type="scientific">Paenarthrobacter nicotinovorans</name>
    <name type="common">Arthrobacter nicotinovorans</name>
    <dbReference type="NCBI Taxonomy" id="29320"/>
    <lineage>
        <taxon>Bacteria</taxon>
        <taxon>Bacillati</taxon>
        <taxon>Actinomycetota</taxon>
        <taxon>Actinomycetes</taxon>
        <taxon>Micrococcales</taxon>
        <taxon>Micrococcaceae</taxon>
        <taxon>Paenarthrobacter</taxon>
    </lineage>
</organism>
<dbReference type="InterPro" id="IPR000160">
    <property type="entry name" value="GGDEF_dom"/>
</dbReference>
<reference evidence="3 4" key="1">
    <citation type="journal article" date="2024" name="Appl. Microbiol. Biotechnol.">
        <title>Biosynthetic gene clusters with biotechnological applications in novel Antarctic isolates from Actinomycetota.</title>
        <authorList>
            <person name="Bruna P."/>
            <person name="Nunez-Montero K."/>
            <person name="Contreras M.J."/>
            <person name="Leal K."/>
            <person name="Garcia M."/>
            <person name="Abanto M."/>
            <person name="Barrientos L."/>
        </authorList>
    </citation>
    <scope>NUCLEOTIDE SEQUENCE [LARGE SCALE GENOMIC DNA]</scope>
    <source>
        <strain evidence="3 4">Se16.17</strain>
    </source>
</reference>
<dbReference type="PROSITE" id="PS50887">
    <property type="entry name" value="GGDEF"/>
    <property type="match status" value="1"/>
</dbReference>
<evidence type="ECO:0000313" key="3">
    <source>
        <dbReference type="EMBL" id="MEO3941099.1"/>
    </source>
</evidence>
<evidence type="ECO:0000256" key="1">
    <source>
        <dbReference type="SAM" id="Phobius"/>
    </source>
</evidence>
<keyword evidence="1" id="KW-0812">Transmembrane</keyword>
<dbReference type="PANTHER" id="PTHR45138:SF9">
    <property type="entry name" value="DIGUANYLATE CYCLASE DGCM-RELATED"/>
    <property type="match status" value="1"/>
</dbReference>
<feature type="transmembrane region" description="Helical" evidence="1">
    <location>
        <begin position="47"/>
        <end position="65"/>
    </location>
</feature>
<dbReference type="PANTHER" id="PTHR45138">
    <property type="entry name" value="REGULATORY COMPONENTS OF SENSORY TRANSDUCTION SYSTEM"/>
    <property type="match status" value="1"/>
</dbReference>
<evidence type="ECO:0000313" key="4">
    <source>
        <dbReference type="Proteomes" id="UP001448614"/>
    </source>
</evidence>
<dbReference type="EMBL" id="JBBMFV010000004">
    <property type="protein sequence ID" value="MEO3941099.1"/>
    <property type="molecule type" value="Genomic_DNA"/>
</dbReference>
<feature type="transmembrane region" description="Helical" evidence="1">
    <location>
        <begin position="16"/>
        <end position="35"/>
    </location>
</feature>
<sequence>MVAAALQEGAIVLDPFSVRMVLGLVTLALIVISCVSSQRRHSAYAGWWRVALCLFFVGNAAFLLNGTASQFWANPLGKALVVAGTFCLWAGARTLRDRRATPWLLVPAPLLSGLASALDDPGSGVWSGGLTYLSLTTLGISLAAVELWFARPGRSRITAFLSLIAALTALYYLSRGITFVAAGPNSAVFLDFFGYAPAALMHLMLLVSVSSTMNTLSNKQLIKRLRERAERDHLTGLLNRGAFLDLAARSLARPSGRGAALILADLDHFKAINDEHGHSAGDAALRAFAAACTASVRSTDLVGRYGGEEFILFLPGASQQRAEAIASEISDHLQSMRGPDGLPFPTVSYGVTSTGTDVQDLSFMINVADAALYSAKAQGRNRVVGAVPAGTEPAPEASRPPS</sequence>
<dbReference type="Proteomes" id="UP001448614">
    <property type="component" value="Unassembled WGS sequence"/>
</dbReference>
<comment type="caution">
    <text evidence="3">The sequence shown here is derived from an EMBL/GenBank/DDBJ whole genome shotgun (WGS) entry which is preliminary data.</text>
</comment>
<dbReference type="InterPro" id="IPR029787">
    <property type="entry name" value="Nucleotide_cyclase"/>
</dbReference>
<dbReference type="Gene3D" id="3.30.70.270">
    <property type="match status" value="1"/>
</dbReference>
<dbReference type="InterPro" id="IPR050469">
    <property type="entry name" value="Diguanylate_Cyclase"/>
</dbReference>
<dbReference type="InterPro" id="IPR043128">
    <property type="entry name" value="Rev_trsase/Diguanyl_cyclase"/>
</dbReference>
<protein>
    <submittedName>
        <fullName evidence="3">Diguanylate cyclase</fullName>
        <ecNumber evidence="3">2.7.7.65</ecNumber>
    </submittedName>
</protein>
<dbReference type="NCBIfam" id="TIGR00254">
    <property type="entry name" value="GGDEF"/>
    <property type="match status" value="1"/>
</dbReference>
<feature type="domain" description="GGDEF" evidence="2">
    <location>
        <begin position="257"/>
        <end position="388"/>
    </location>
</feature>
<dbReference type="SUPFAM" id="SSF55073">
    <property type="entry name" value="Nucleotide cyclase"/>
    <property type="match status" value="1"/>
</dbReference>
<keyword evidence="1" id="KW-1133">Transmembrane helix</keyword>
<feature type="transmembrane region" description="Helical" evidence="1">
    <location>
        <begin position="157"/>
        <end position="174"/>
    </location>
</feature>
<keyword evidence="1" id="KW-0472">Membrane</keyword>
<keyword evidence="3" id="KW-0808">Transferase</keyword>
<dbReference type="EC" id="2.7.7.65" evidence="3"/>
<evidence type="ECO:0000259" key="2">
    <source>
        <dbReference type="PROSITE" id="PS50887"/>
    </source>
</evidence>
<keyword evidence="3" id="KW-0548">Nucleotidyltransferase</keyword>
<keyword evidence="4" id="KW-1185">Reference proteome</keyword>
<dbReference type="RefSeq" id="WP_347782336.1">
    <property type="nucleotide sequence ID" value="NZ_JBBMFV010000004.1"/>
</dbReference>